<evidence type="ECO:0000313" key="6">
    <source>
        <dbReference type="Proteomes" id="UP000019151"/>
    </source>
</evidence>
<sequence length="378" mass="38294">MRSAESPAAPPQASALPTDAGEQRVPPSADRRAALALSLVDRVGPVTYRRWALADGGADASLARRVGVAQRERALDAADVALANAHRAGIALLLLGDADYPTSLTQLPDPPPALWALGDVALLAPERVRVGIVGTRSATTYGLRVAEALGRAASSAGVIVVSGMARGIDAATHEGALRERGGTIAVLGSGADVPYPRTERGLHARIVRDGLVLSELPPGTAPSAGAFPRRNRIVAAISRATVVVEAGPKSGALITAGVALDLGRDVGAVPGAVDVAQAAGSNALLRDGAAVIAEPRDLLALVGVEAGYVGRGPGLADEPPGMDDAGRRIWAALAEPARDLDELSARAHLDVRACAAAVGALEALGRLRTAFDGSIARG</sequence>
<proteinExistence type="inferred from homology"/>
<protein>
    <submittedName>
        <fullName evidence="5">DNA protecting protein DprA</fullName>
    </submittedName>
</protein>
<dbReference type="FunCoup" id="W0RNH8">
    <property type="interactions" value="341"/>
</dbReference>
<evidence type="ECO:0000313" key="5">
    <source>
        <dbReference type="EMBL" id="AHG91008.1"/>
    </source>
</evidence>
<dbReference type="eggNOG" id="COG0758">
    <property type="taxonomic scope" value="Bacteria"/>
</dbReference>
<reference evidence="5 6" key="1">
    <citation type="journal article" date="2014" name="Genome Announc.">
        <title>Genome Sequence and Methylome of Soil Bacterium Gemmatirosa kalamazoonensis KBS708T, a Member of the Rarely Cultivated Gemmatimonadetes Phylum.</title>
        <authorList>
            <person name="Debruyn J.M."/>
            <person name="Radosevich M."/>
            <person name="Wommack K.E."/>
            <person name="Polson S.W."/>
            <person name="Hauser L.J."/>
            <person name="Fawaz M.N."/>
            <person name="Korlach J."/>
            <person name="Tsai Y.C."/>
        </authorList>
    </citation>
    <scope>NUCLEOTIDE SEQUENCE [LARGE SCALE GENOMIC DNA]</scope>
    <source>
        <strain evidence="5 6">KBS708</strain>
    </source>
</reference>
<dbReference type="EMBL" id="CP007128">
    <property type="protein sequence ID" value="AHG91008.1"/>
    <property type="molecule type" value="Genomic_DNA"/>
</dbReference>
<evidence type="ECO:0000259" key="3">
    <source>
        <dbReference type="Pfam" id="PF02481"/>
    </source>
</evidence>
<dbReference type="Pfam" id="PF17782">
    <property type="entry name" value="WHD_DprA"/>
    <property type="match status" value="1"/>
</dbReference>
<dbReference type="RefSeq" id="WP_025412467.1">
    <property type="nucleotide sequence ID" value="NZ_CP007128.1"/>
</dbReference>
<dbReference type="PATRIC" id="fig|861299.3.peg.3524"/>
<dbReference type="AlphaFoldDB" id="W0RNH8"/>
<comment type="similarity">
    <text evidence="1">Belongs to the DprA/Smf family.</text>
</comment>
<dbReference type="InterPro" id="IPR041614">
    <property type="entry name" value="DprA_WH"/>
</dbReference>
<dbReference type="OrthoDB" id="9785707at2"/>
<dbReference type="Gene3D" id="3.40.50.450">
    <property type="match status" value="1"/>
</dbReference>
<evidence type="ECO:0000256" key="1">
    <source>
        <dbReference type="ARBA" id="ARBA00006525"/>
    </source>
</evidence>
<dbReference type="Proteomes" id="UP000019151">
    <property type="component" value="Chromosome"/>
</dbReference>
<organism evidence="5 6">
    <name type="scientific">Gemmatirosa kalamazoonensis</name>
    <dbReference type="NCBI Taxonomy" id="861299"/>
    <lineage>
        <taxon>Bacteria</taxon>
        <taxon>Pseudomonadati</taxon>
        <taxon>Gemmatimonadota</taxon>
        <taxon>Gemmatimonadia</taxon>
        <taxon>Gemmatimonadales</taxon>
        <taxon>Gemmatimonadaceae</taxon>
        <taxon>Gemmatirosa</taxon>
    </lineage>
</organism>
<dbReference type="InParanoid" id="W0RNH8"/>
<dbReference type="SUPFAM" id="SSF102405">
    <property type="entry name" value="MCP/YpsA-like"/>
    <property type="match status" value="1"/>
</dbReference>
<dbReference type="KEGG" id="gba:J421_3471"/>
<evidence type="ECO:0000256" key="2">
    <source>
        <dbReference type="SAM" id="MobiDB-lite"/>
    </source>
</evidence>
<dbReference type="InterPro" id="IPR057666">
    <property type="entry name" value="DrpA_SLOG"/>
</dbReference>
<dbReference type="HOGENOM" id="CLU_029601_2_3_0"/>
<gene>
    <name evidence="5" type="ORF">J421_3471</name>
</gene>
<feature type="domain" description="DprA winged helix" evidence="4">
    <location>
        <begin position="317"/>
        <end position="368"/>
    </location>
</feature>
<dbReference type="Pfam" id="PF02481">
    <property type="entry name" value="DNA_processg_A"/>
    <property type="match status" value="1"/>
</dbReference>
<dbReference type="InterPro" id="IPR003488">
    <property type="entry name" value="DprA"/>
</dbReference>
<feature type="region of interest" description="Disordered" evidence="2">
    <location>
        <begin position="1"/>
        <end position="27"/>
    </location>
</feature>
<dbReference type="GO" id="GO:0009294">
    <property type="term" value="P:DNA-mediated transformation"/>
    <property type="evidence" value="ECO:0007669"/>
    <property type="project" value="InterPro"/>
</dbReference>
<evidence type="ECO:0000259" key="4">
    <source>
        <dbReference type="Pfam" id="PF17782"/>
    </source>
</evidence>
<feature type="compositionally biased region" description="Low complexity" evidence="2">
    <location>
        <begin position="1"/>
        <end position="15"/>
    </location>
</feature>
<keyword evidence="6" id="KW-1185">Reference proteome</keyword>
<dbReference type="NCBIfam" id="TIGR00732">
    <property type="entry name" value="dprA"/>
    <property type="match status" value="1"/>
</dbReference>
<name>W0RNH8_9BACT</name>
<dbReference type="STRING" id="861299.J421_3471"/>
<dbReference type="PANTHER" id="PTHR43022:SF1">
    <property type="entry name" value="PROTEIN SMF"/>
    <property type="match status" value="1"/>
</dbReference>
<feature type="domain" description="Smf/DprA SLOG" evidence="3">
    <location>
        <begin position="93"/>
        <end position="300"/>
    </location>
</feature>
<dbReference type="PANTHER" id="PTHR43022">
    <property type="entry name" value="PROTEIN SMF"/>
    <property type="match status" value="1"/>
</dbReference>
<accession>W0RNH8</accession>